<feature type="transmembrane region" description="Helical" evidence="8">
    <location>
        <begin position="186"/>
        <end position="205"/>
    </location>
</feature>
<protein>
    <recommendedName>
        <fullName evidence="11">Peptide transporter</fullName>
    </recommendedName>
</protein>
<dbReference type="Gene3D" id="1.20.1250.20">
    <property type="entry name" value="MFS general substrate transporter like domains"/>
    <property type="match status" value="1"/>
</dbReference>
<dbReference type="Proteomes" id="UP001291926">
    <property type="component" value="Unassembled WGS sequence"/>
</dbReference>
<evidence type="ECO:0008006" key="11">
    <source>
        <dbReference type="Google" id="ProtNLM"/>
    </source>
</evidence>
<accession>A0ABR0DT67</accession>
<dbReference type="EMBL" id="JAYDYQ010001087">
    <property type="protein sequence ID" value="KAK4492083.1"/>
    <property type="molecule type" value="Genomic_DNA"/>
</dbReference>
<evidence type="ECO:0000256" key="5">
    <source>
        <dbReference type="ARBA" id="ARBA00023136"/>
    </source>
</evidence>
<dbReference type="PANTHER" id="PTHR11654">
    <property type="entry name" value="OLIGOPEPTIDE TRANSPORTER-RELATED"/>
    <property type="match status" value="1"/>
</dbReference>
<keyword evidence="5 8" id="KW-0472">Membrane</keyword>
<organism evidence="9 10">
    <name type="scientific">Penstemon davidsonii</name>
    <dbReference type="NCBI Taxonomy" id="160366"/>
    <lineage>
        <taxon>Eukaryota</taxon>
        <taxon>Viridiplantae</taxon>
        <taxon>Streptophyta</taxon>
        <taxon>Embryophyta</taxon>
        <taxon>Tracheophyta</taxon>
        <taxon>Spermatophyta</taxon>
        <taxon>Magnoliopsida</taxon>
        <taxon>eudicotyledons</taxon>
        <taxon>Gunneridae</taxon>
        <taxon>Pentapetalae</taxon>
        <taxon>asterids</taxon>
        <taxon>lamiids</taxon>
        <taxon>Lamiales</taxon>
        <taxon>Plantaginaceae</taxon>
        <taxon>Cheloneae</taxon>
        <taxon>Penstemon</taxon>
    </lineage>
</organism>
<evidence type="ECO:0000256" key="4">
    <source>
        <dbReference type="ARBA" id="ARBA00022989"/>
    </source>
</evidence>
<evidence type="ECO:0000313" key="10">
    <source>
        <dbReference type="Proteomes" id="UP001291926"/>
    </source>
</evidence>
<dbReference type="InterPro" id="IPR018456">
    <property type="entry name" value="PTR2_symporter_CS"/>
</dbReference>
<feature type="transmembrane region" description="Helical" evidence="8">
    <location>
        <begin position="98"/>
        <end position="117"/>
    </location>
</feature>
<comment type="similarity">
    <text evidence="2 7">Belongs to the major facilitator superfamily. Proton-dependent oligopeptide transporter (POT/PTR) (TC 2.A.17) family.</text>
</comment>
<keyword evidence="3 7" id="KW-0812">Transmembrane</keyword>
<evidence type="ECO:0000256" key="1">
    <source>
        <dbReference type="ARBA" id="ARBA00004141"/>
    </source>
</evidence>
<comment type="similarity">
    <text evidence="6">Belongs to the major facilitator superfamily. Phosphate:H(+) symporter (TC 2.A.1.9) family.</text>
</comment>
<dbReference type="InterPro" id="IPR036259">
    <property type="entry name" value="MFS_trans_sf"/>
</dbReference>
<feature type="transmembrane region" description="Helical" evidence="8">
    <location>
        <begin position="211"/>
        <end position="230"/>
    </location>
</feature>
<feature type="transmembrane region" description="Helical" evidence="8">
    <location>
        <begin position="332"/>
        <end position="355"/>
    </location>
</feature>
<evidence type="ECO:0000256" key="6">
    <source>
        <dbReference type="ARBA" id="ARBA00044504"/>
    </source>
</evidence>
<sequence length="571" mass="64030">MAMEEDDFYTKDGTVDYCNNPANKNETGTWRACPYILGNECCERLAYYGMSSNLVVYFTDKLRQHSTTAINNVSNWSGTCYITPLIGAFVADAYLGRYWTIACFSIIYVIGMTLLTLSASIPGLKPTCYDGSCHATSAQVAVCFVALYLIALGTGGIKPCVSSYGADQFDDTDEVEKKHKSSFFNWFYFSINIGALVAASVLVWVQTHVGWEWGFGIPTVAMAIAVAFFFSGTRLYRNQKPGGSPLTRVCQVVIASFRKYRIEVPGDESLLYETADSESAIKGSRKIQHTKDLRFFDKAAVETQSDHIKGSVDPWRLCTVTQVEELKAIIRLLPIWATGIIFTTVYGQMGTLFVLQGLTMNARLGNSSFEIPSASLGIFDTLSVIFWVPIYDRIIVPVARKFTGHKNGLTQLQRMGIGLFISIFSMLSAGILELVRLRYVRRHNYYDHKQVPISIFWQVPQYFIIGCAEVFMFIGQLEFFYEQAPDAMRSLCSALQLTTVALGSYLSTLLVTIVTRISTRNGKLGWIPDNLNYGHLHYFYWLLAILSVLNLGAFLVVAKWYTYKKPVGTLR</sequence>
<keyword evidence="7" id="KW-0813">Transport</keyword>
<dbReference type="InterPro" id="IPR000109">
    <property type="entry name" value="POT_fam"/>
</dbReference>
<dbReference type="Pfam" id="PF00854">
    <property type="entry name" value="PTR2"/>
    <property type="match status" value="1"/>
</dbReference>
<feature type="transmembrane region" description="Helical" evidence="8">
    <location>
        <begin position="417"/>
        <end position="439"/>
    </location>
</feature>
<keyword evidence="10" id="KW-1185">Reference proteome</keyword>
<comment type="subcellular location">
    <subcellularLocation>
        <location evidence="1 7">Membrane</location>
        <topology evidence="1 7">Multi-pass membrane protein</topology>
    </subcellularLocation>
</comment>
<comment type="caution">
    <text evidence="9">The sequence shown here is derived from an EMBL/GenBank/DDBJ whole genome shotgun (WGS) entry which is preliminary data.</text>
</comment>
<dbReference type="SUPFAM" id="SSF103473">
    <property type="entry name" value="MFS general substrate transporter"/>
    <property type="match status" value="1"/>
</dbReference>
<keyword evidence="4 8" id="KW-1133">Transmembrane helix</keyword>
<feature type="transmembrane region" description="Helical" evidence="8">
    <location>
        <begin position="538"/>
        <end position="561"/>
    </location>
</feature>
<feature type="transmembrane region" description="Helical" evidence="8">
    <location>
        <begin position="459"/>
        <end position="481"/>
    </location>
</feature>
<evidence type="ECO:0000256" key="2">
    <source>
        <dbReference type="ARBA" id="ARBA00005982"/>
    </source>
</evidence>
<dbReference type="PROSITE" id="PS01023">
    <property type="entry name" value="PTR2_2"/>
    <property type="match status" value="1"/>
</dbReference>
<evidence type="ECO:0000256" key="8">
    <source>
        <dbReference type="SAM" id="Phobius"/>
    </source>
</evidence>
<feature type="transmembrane region" description="Helical" evidence="8">
    <location>
        <begin position="375"/>
        <end position="396"/>
    </location>
</feature>
<reference evidence="9 10" key="1">
    <citation type="journal article" date="2023" name="bioRxiv">
        <title>Genome report: Whole genome sequence and annotation of Penstemon davidsonii.</title>
        <authorList>
            <person name="Ostevik K.L."/>
            <person name="Alabady M."/>
            <person name="Zhang M."/>
            <person name="Rausher M.D."/>
        </authorList>
    </citation>
    <scope>NUCLEOTIDE SEQUENCE [LARGE SCALE GENOMIC DNA]</scope>
    <source>
        <strain evidence="9">DNT005</strain>
        <tissue evidence="9">Whole leaf</tissue>
    </source>
</reference>
<gene>
    <name evidence="9" type="ORF">RD792_002880</name>
</gene>
<dbReference type="PROSITE" id="PS01022">
    <property type="entry name" value="PTR2_1"/>
    <property type="match status" value="1"/>
</dbReference>
<feature type="transmembrane region" description="Helical" evidence="8">
    <location>
        <begin position="493"/>
        <end position="518"/>
    </location>
</feature>
<evidence type="ECO:0000313" key="9">
    <source>
        <dbReference type="EMBL" id="KAK4492083.1"/>
    </source>
</evidence>
<evidence type="ECO:0000256" key="7">
    <source>
        <dbReference type="RuleBase" id="RU003755"/>
    </source>
</evidence>
<name>A0ABR0DT67_9LAMI</name>
<proteinExistence type="inferred from homology"/>
<evidence type="ECO:0000256" key="3">
    <source>
        <dbReference type="ARBA" id="ARBA00022692"/>
    </source>
</evidence>